<dbReference type="STRING" id="716816.BST96_09470"/>
<proteinExistence type="predicted"/>
<reference evidence="1 2" key="1">
    <citation type="submission" date="2016-11" db="EMBL/GenBank/DDBJ databases">
        <title>Trade-off between light-utilization and light-protection in marine flavobacteria.</title>
        <authorList>
            <person name="Kumagai Y."/>
        </authorList>
    </citation>
    <scope>NUCLEOTIDE SEQUENCE [LARGE SCALE GENOMIC DNA]</scope>
    <source>
        <strain evidence="1 2">NBRC 107125</strain>
    </source>
</reference>
<accession>A0A1X9ND58</accession>
<protein>
    <submittedName>
        <fullName evidence="1">Uncharacterized protein</fullName>
    </submittedName>
</protein>
<dbReference type="EMBL" id="CP019343">
    <property type="protein sequence ID" value="ARN74332.1"/>
    <property type="molecule type" value="Genomic_DNA"/>
</dbReference>
<dbReference type="RefSeq" id="WP_085758472.1">
    <property type="nucleotide sequence ID" value="NZ_CP019343.1"/>
</dbReference>
<dbReference type="Proteomes" id="UP000193450">
    <property type="component" value="Chromosome"/>
</dbReference>
<evidence type="ECO:0000313" key="2">
    <source>
        <dbReference type="Proteomes" id="UP000193450"/>
    </source>
</evidence>
<dbReference type="KEGG" id="osg:BST96_09470"/>
<sequence>MKTQENMKKEDNNTFYYDDVNEVKIVELLNLHQEIDIFLERKQAILMDYLLLQIKYDVSIWNPLKIFCMLYQILLSIINFEKVVSLSFGYEGLHKIRRVCQWKDVNIDKRQTDQYEIFCIREAVKK</sequence>
<keyword evidence="2" id="KW-1185">Reference proteome</keyword>
<evidence type="ECO:0000313" key="1">
    <source>
        <dbReference type="EMBL" id="ARN74332.1"/>
    </source>
</evidence>
<organism evidence="1 2">
    <name type="scientific">Oceanicoccus sagamiensis</name>
    <dbReference type="NCBI Taxonomy" id="716816"/>
    <lineage>
        <taxon>Bacteria</taxon>
        <taxon>Pseudomonadati</taxon>
        <taxon>Pseudomonadota</taxon>
        <taxon>Gammaproteobacteria</taxon>
        <taxon>Cellvibrionales</taxon>
        <taxon>Spongiibacteraceae</taxon>
        <taxon>Oceanicoccus</taxon>
    </lineage>
</organism>
<dbReference type="AlphaFoldDB" id="A0A1X9ND58"/>
<gene>
    <name evidence="1" type="ORF">BST96_09470</name>
</gene>
<name>A0A1X9ND58_9GAMM</name>